<keyword evidence="2" id="KW-0227">DNA damage</keyword>
<dbReference type="GO" id="GO:0005634">
    <property type="term" value="C:nucleus"/>
    <property type="evidence" value="ECO:0007669"/>
    <property type="project" value="TreeGrafter"/>
</dbReference>
<evidence type="ECO:0000256" key="4">
    <source>
        <dbReference type="ARBA" id="ARBA00023204"/>
    </source>
</evidence>
<dbReference type="GO" id="GO:0006312">
    <property type="term" value="P:mitotic recombination"/>
    <property type="evidence" value="ECO:0007669"/>
    <property type="project" value="TreeGrafter"/>
</dbReference>
<keyword evidence="4" id="KW-0234">DNA repair</keyword>
<dbReference type="Pfam" id="PF04098">
    <property type="entry name" value="Rad52_Rad22"/>
    <property type="match status" value="1"/>
</dbReference>
<reference evidence="6" key="2">
    <citation type="submission" date="2023-06" db="EMBL/GenBank/DDBJ databases">
        <authorList>
            <consortium name="Lawrence Berkeley National Laboratory"/>
            <person name="Haridas S."/>
            <person name="Hensen N."/>
            <person name="Bonometti L."/>
            <person name="Westerberg I."/>
            <person name="Brannstrom I.O."/>
            <person name="Guillou S."/>
            <person name="Cros-Aarteil S."/>
            <person name="Calhoun S."/>
            <person name="Kuo A."/>
            <person name="Mondo S."/>
            <person name="Pangilinan J."/>
            <person name="Riley R."/>
            <person name="Labutti K."/>
            <person name="Andreopoulos B."/>
            <person name="Lipzen A."/>
            <person name="Chen C."/>
            <person name="Yanf M."/>
            <person name="Daum C."/>
            <person name="Ng V."/>
            <person name="Clum A."/>
            <person name="Steindorff A."/>
            <person name="Ohm R."/>
            <person name="Martin F."/>
            <person name="Silar P."/>
            <person name="Natvig D."/>
            <person name="Lalanne C."/>
            <person name="Gautier V."/>
            <person name="Ament-Velasquez S.L."/>
            <person name="Kruys A."/>
            <person name="Hutchinson M.I."/>
            <person name="Powell A.J."/>
            <person name="Barry K."/>
            <person name="Miller A.N."/>
            <person name="Grigoriev I.V."/>
            <person name="Debuchy R."/>
            <person name="Gladieux P."/>
            <person name="Thoren M.H."/>
            <person name="Johannesson H."/>
        </authorList>
    </citation>
    <scope>NUCLEOTIDE SEQUENCE</scope>
    <source>
        <strain evidence="6">CBS 168.71</strain>
    </source>
</reference>
<evidence type="ECO:0000256" key="2">
    <source>
        <dbReference type="ARBA" id="ARBA00022763"/>
    </source>
</evidence>
<sequence length="704" mass="80518">MKEATTDALKRALRKFGDGLGNCLYDKKFLAFSKKTASRDTEADRQWEQGELIRIQGGKIEMGSSVTPDSAVLQHGNMERGDDGSSSLSKIARQQGNSIVPLLVGIQSNPATTQGRALRFLENLECLQLPRRPKDQEASAIWVNRKRINAFQLPEYVALSYTWKASEFEDKTPGLYHVQERDGQGFEPSRVRDTILDRIFNYMRTIDVDLLWIDQHGISQDTDGCERPTCDHEACIQKREGMEVMDLVYKFSKHPVGLLGRPITSARELRLLANLLRRKLTSGDGDAAPIRLSESRNRITQEAWTTLKMLHRITKDDWWHRGWIFQENYKGGTRMKLLIKHSEDLEDLKRFYGNMSNPYGSPIFGNVDGELCIRSVDLMEEATRLCLAYRNSTTRHRIPPNPRMRKRKEVILEQILQTAGKYKLILKRSEPMTPRIIADIEKREMSKRWDRLAITANCCQYSTRLNVRQLMQEDVSLSLAMLALCLLNGEVLHNGRSANPRASKMTVSEFLKASLFNELKSPSNQPSLTFNRSCRFFDVSLTDSGIKTRGHMWRIYKTIHTKKWPPPGAWVKDLSGILEPSQRKRLAYLARHLAKAGHTSLSDNIEAYLERDTKLAKDPYHNPSFTDRYMHTMASELADAIARASPLRLGCLWDPNVEREGYTPYMAVFVWEDSGTPSQGEVFAFTASRPDDCRSNDRFMDGEV</sequence>
<dbReference type="GO" id="GO:0045002">
    <property type="term" value="P:double-strand break repair via single-strand annealing"/>
    <property type="evidence" value="ECO:0007669"/>
    <property type="project" value="TreeGrafter"/>
</dbReference>
<comment type="caution">
    <text evidence="6">The sequence shown here is derived from an EMBL/GenBank/DDBJ whole genome shotgun (WGS) entry which is preliminary data.</text>
</comment>
<dbReference type="InterPro" id="IPR041247">
    <property type="entry name" value="Rad52_fam"/>
</dbReference>
<evidence type="ECO:0000256" key="3">
    <source>
        <dbReference type="ARBA" id="ARBA00023172"/>
    </source>
</evidence>
<dbReference type="InterPro" id="IPR007232">
    <property type="entry name" value="Rad52_Rad59_Rad22"/>
</dbReference>
<dbReference type="RefSeq" id="XP_062657339.1">
    <property type="nucleotide sequence ID" value="XM_062807529.1"/>
</dbReference>
<organism evidence="6 7">
    <name type="scientific">Chaetomium fimeti</name>
    <dbReference type="NCBI Taxonomy" id="1854472"/>
    <lineage>
        <taxon>Eukaryota</taxon>
        <taxon>Fungi</taxon>
        <taxon>Dikarya</taxon>
        <taxon>Ascomycota</taxon>
        <taxon>Pezizomycotina</taxon>
        <taxon>Sordariomycetes</taxon>
        <taxon>Sordariomycetidae</taxon>
        <taxon>Sordariales</taxon>
        <taxon>Chaetomiaceae</taxon>
        <taxon>Chaetomium</taxon>
    </lineage>
</organism>
<feature type="domain" description="Heterokaryon incompatibility" evidence="5">
    <location>
        <begin position="156"/>
        <end position="327"/>
    </location>
</feature>
<dbReference type="Gene3D" id="3.30.390.80">
    <property type="entry name" value="DNA repair protein Rad52/59/22"/>
    <property type="match status" value="1"/>
</dbReference>
<evidence type="ECO:0000313" key="7">
    <source>
        <dbReference type="Proteomes" id="UP001278766"/>
    </source>
</evidence>
<dbReference type="Proteomes" id="UP001278766">
    <property type="component" value="Unassembled WGS sequence"/>
</dbReference>
<dbReference type="AlphaFoldDB" id="A0AAE0LQS2"/>
<dbReference type="InterPro" id="IPR042525">
    <property type="entry name" value="Rad52_Rad59_Rad22_sf"/>
</dbReference>
<evidence type="ECO:0000256" key="1">
    <source>
        <dbReference type="ARBA" id="ARBA00006638"/>
    </source>
</evidence>
<name>A0AAE0LQS2_9PEZI</name>
<evidence type="ECO:0000313" key="6">
    <source>
        <dbReference type="EMBL" id="KAK3293825.1"/>
    </source>
</evidence>
<accession>A0AAE0LQS2</accession>
<dbReference type="GO" id="GO:0000724">
    <property type="term" value="P:double-strand break repair via homologous recombination"/>
    <property type="evidence" value="ECO:0007669"/>
    <property type="project" value="TreeGrafter"/>
</dbReference>
<comment type="similarity">
    <text evidence="1">Belongs to the RAD52 family.</text>
</comment>
<dbReference type="GeneID" id="87844477"/>
<proteinExistence type="inferred from homology"/>
<keyword evidence="7" id="KW-1185">Reference proteome</keyword>
<gene>
    <name evidence="6" type="ORF">B0H64DRAFT_462105</name>
</gene>
<dbReference type="SUPFAM" id="SSF54768">
    <property type="entry name" value="dsRNA-binding domain-like"/>
    <property type="match status" value="1"/>
</dbReference>
<dbReference type="PANTHER" id="PTHR12132">
    <property type="entry name" value="DNA REPAIR AND RECOMBINATION PROTEIN RAD52, RAD59"/>
    <property type="match status" value="1"/>
</dbReference>
<dbReference type="PANTHER" id="PTHR12132:SF1">
    <property type="entry name" value="DNA REPAIR PROTEIN RAD52 HOMOLOG"/>
    <property type="match status" value="1"/>
</dbReference>
<protein>
    <recommendedName>
        <fullName evidence="5">Heterokaryon incompatibility domain-containing protein</fullName>
    </recommendedName>
</protein>
<keyword evidence="3" id="KW-0233">DNA recombination</keyword>
<dbReference type="Pfam" id="PF06985">
    <property type="entry name" value="HET"/>
    <property type="match status" value="1"/>
</dbReference>
<dbReference type="InterPro" id="IPR010730">
    <property type="entry name" value="HET"/>
</dbReference>
<dbReference type="EMBL" id="JAUEPN010000005">
    <property type="protein sequence ID" value="KAK3293825.1"/>
    <property type="molecule type" value="Genomic_DNA"/>
</dbReference>
<reference evidence="6" key="1">
    <citation type="journal article" date="2023" name="Mol. Phylogenet. Evol.">
        <title>Genome-scale phylogeny and comparative genomics of the fungal order Sordariales.</title>
        <authorList>
            <person name="Hensen N."/>
            <person name="Bonometti L."/>
            <person name="Westerberg I."/>
            <person name="Brannstrom I.O."/>
            <person name="Guillou S."/>
            <person name="Cros-Aarteil S."/>
            <person name="Calhoun S."/>
            <person name="Haridas S."/>
            <person name="Kuo A."/>
            <person name="Mondo S."/>
            <person name="Pangilinan J."/>
            <person name="Riley R."/>
            <person name="LaButti K."/>
            <person name="Andreopoulos B."/>
            <person name="Lipzen A."/>
            <person name="Chen C."/>
            <person name="Yan M."/>
            <person name="Daum C."/>
            <person name="Ng V."/>
            <person name="Clum A."/>
            <person name="Steindorff A."/>
            <person name="Ohm R.A."/>
            <person name="Martin F."/>
            <person name="Silar P."/>
            <person name="Natvig D.O."/>
            <person name="Lalanne C."/>
            <person name="Gautier V."/>
            <person name="Ament-Velasquez S.L."/>
            <person name="Kruys A."/>
            <person name="Hutchinson M.I."/>
            <person name="Powell A.J."/>
            <person name="Barry K."/>
            <person name="Miller A.N."/>
            <person name="Grigoriev I.V."/>
            <person name="Debuchy R."/>
            <person name="Gladieux P."/>
            <person name="Hiltunen Thoren M."/>
            <person name="Johannesson H."/>
        </authorList>
    </citation>
    <scope>NUCLEOTIDE SEQUENCE</scope>
    <source>
        <strain evidence="6">CBS 168.71</strain>
    </source>
</reference>
<evidence type="ECO:0000259" key="5">
    <source>
        <dbReference type="Pfam" id="PF06985"/>
    </source>
</evidence>